<dbReference type="AlphaFoldDB" id="A0A8D5U4N9"/>
<keyword evidence="1" id="KW-1133">Transmembrane helix</keyword>
<feature type="transmembrane region" description="Helical" evidence="1">
    <location>
        <begin position="34"/>
        <end position="59"/>
    </location>
</feature>
<dbReference type="RefSeq" id="WP_221289099.1">
    <property type="nucleotide sequence ID" value="NZ_AP024597.1"/>
</dbReference>
<accession>A0A8D5U4N9</accession>
<sequence length="214" mass="24151">MKLVPLILIILILSVSILYLVPDNNQFSPYNKGPLGLSILFSIVHNISNSNTVLLLVFYPNLKQLSSLNILGFLEEGKTVVIAGNYTLLNTVFKKFNLPIIFGNIIITSNTHYYMDTDYLLFSYKNWTLLFPYPHPIIGGNPMIKFSNQVLVSCLKVSNGKLIVISSPYIFINKFITAFDNEEFIASILGDNSTIIIVYHNTEFDYVKGIISKL</sequence>
<dbReference type="EMBL" id="AP024597">
    <property type="protein sequence ID" value="BCU69038.1"/>
    <property type="molecule type" value="Genomic_DNA"/>
</dbReference>
<proteinExistence type="predicted"/>
<dbReference type="GeneID" id="66162087"/>
<evidence type="ECO:0000256" key="1">
    <source>
        <dbReference type="SAM" id="Phobius"/>
    </source>
</evidence>
<reference evidence="2 3" key="1">
    <citation type="submission" date="2021-04" db="EMBL/GenBank/DDBJ databases">
        <title>Complete genome sequence of Stygiolobus sp. KN-1.</title>
        <authorList>
            <person name="Nakamura K."/>
            <person name="Sakai H."/>
            <person name="Kurosawa N."/>
        </authorList>
    </citation>
    <scope>NUCLEOTIDE SEQUENCE [LARGE SCALE GENOMIC DNA]</scope>
    <source>
        <strain evidence="2 3">KN-1</strain>
    </source>
</reference>
<protein>
    <submittedName>
        <fullName evidence="2">Uncharacterized protein</fullName>
    </submittedName>
</protein>
<gene>
    <name evidence="2" type="ORF">KN1_03350</name>
</gene>
<evidence type="ECO:0000313" key="3">
    <source>
        <dbReference type="Proteomes" id="UP000825123"/>
    </source>
</evidence>
<keyword evidence="3" id="KW-1185">Reference proteome</keyword>
<dbReference type="Proteomes" id="UP000825123">
    <property type="component" value="Chromosome"/>
</dbReference>
<name>A0A8D5U4N9_9CREN</name>
<organism evidence="2 3">
    <name type="scientific">Stygiolobus caldivivus</name>
    <dbReference type="NCBI Taxonomy" id="2824673"/>
    <lineage>
        <taxon>Archaea</taxon>
        <taxon>Thermoproteota</taxon>
        <taxon>Thermoprotei</taxon>
        <taxon>Sulfolobales</taxon>
        <taxon>Sulfolobaceae</taxon>
        <taxon>Stygiolobus</taxon>
    </lineage>
</organism>
<dbReference type="KEGG" id="csty:KN1_03350"/>
<keyword evidence="1" id="KW-0472">Membrane</keyword>
<keyword evidence="1" id="KW-0812">Transmembrane</keyword>
<evidence type="ECO:0000313" key="2">
    <source>
        <dbReference type="EMBL" id="BCU69038.1"/>
    </source>
</evidence>